<name>X0Z5N8_9ZZZZ</name>
<accession>X0Z5N8</accession>
<protein>
    <submittedName>
        <fullName evidence="1">Uncharacterized protein</fullName>
    </submittedName>
</protein>
<dbReference type="AlphaFoldDB" id="X0Z5N8"/>
<comment type="caution">
    <text evidence="1">The sequence shown here is derived from an EMBL/GenBank/DDBJ whole genome shotgun (WGS) entry which is preliminary data.</text>
</comment>
<sequence length="68" mass="7440">MQMLVMVLDDPALLTGVLKAWSEAGIPGATVTESWGIRRICDLAGCEEVSTFLGFTKVTRPEEVNHFT</sequence>
<gene>
    <name evidence="1" type="ORF">S01H1_84710</name>
</gene>
<organism evidence="1">
    <name type="scientific">marine sediment metagenome</name>
    <dbReference type="NCBI Taxonomy" id="412755"/>
    <lineage>
        <taxon>unclassified sequences</taxon>
        <taxon>metagenomes</taxon>
        <taxon>ecological metagenomes</taxon>
    </lineage>
</organism>
<dbReference type="EMBL" id="BARS01057910">
    <property type="protein sequence ID" value="GAG43826.1"/>
    <property type="molecule type" value="Genomic_DNA"/>
</dbReference>
<evidence type="ECO:0000313" key="1">
    <source>
        <dbReference type="EMBL" id="GAG43826.1"/>
    </source>
</evidence>
<reference evidence="1" key="1">
    <citation type="journal article" date="2014" name="Front. Microbiol.">
        <title>High frequency of phylogenetically diverse reductive dehalogenase-homologous genes in deep subseafloor sedimentary metagenomes.</title>
        <authorList>
            <person name="Kawai M."/>
            <person name="Futagami T."/>
            <person name="Toyoda A."/>
            <person name="Takaki Y."/>
            <person name="Nishi S."/>
            <person name="Hori S."/>
            <person name="Arai W."/>
            <person name="Tsubouchi T."/>
            <person name="Morono Y."/>
            <person name="Uchiyama I."/>
            <person name="Ito T."/>
            <person name="Fujiyama A."/>
            <person name="Inagaki F."/>
            <person name="Takami H."/>
        </authorList>
    </citation>
    <scope>NUCLEOTIDE SEQUENCE</scope>
    <source>
        <strain evidence="1">Expedition CK06-06</strain>
    </source>
</reference>
<proteinExistence type="predicted"/>
<feature type="non-terminal residue" evidence="1">
    <location>
        <position position="68"/>
    </location>
</feature>